<dbReference type="InterPro" id="IPR053226">
    <property type="entry name" value="Pyrrolopyrazine_biosynth_F"/>
</dbReference>
<sequence length="304" mass="35024">MAPKPIFTATHPRACSTAFERVFLTRRDIMDTAHEPFGDPAYFGPERLCDRFRNDVETRHATGMADITYKDVLDSLQEPGKRGRRVFIKDMAQYLIAPHGRPTSIAQSLGAAQEPGNPTVLPIAELKKFHFTFLIRHPRRSIPSYWRCTIPPRKEVTGWDYFDPAEAGYAELVTLFKFLDEQGIIDKSNVTVIDADDMLDNPEGIIRAYCDKTDIDFKDTMLNWNKEDDKYAQELFEKWNGWHDDALQTSCLQARAHPKKVSTIEMENKEWEEKFGSAAQKVIRQTVDDNVPHYDYLKQFAITV</sequence>
<evidence type="ECO:0008006" key="3">
    <source>
        <dbReference type="Google" id="ProtNLM"/>
    </source>
</evidence>
<dbReference type="PANTHER" id="PTHR48419:SF1">
    <property type="entry name" value="SULFOTRANSFERASE DOMAIN-CONTAINING PROTEIN"/>
    <property type="match status" value="1"/>
</dbReference>
<dbReference type="STRING" id="1531966.A0A0A1TRB3"/>
<dbReference type="InterPro" id="IPR027417">
    <property type="entry name" value="P-loop_NTPase"/>
</dbReference>
<organism evidence="1 2">
    <name type="scientific">[Torrubiella] hemipterigena</name>
    <dbReference type="NCBI Taxonomy" id="1531966"/>
    <lineage>
        <taxon>Eukaryota</taxon>
        <taxon>Fungi</taxon>
        <taxon>Dikarya</taxon>
        <taxon>Ascomycota</taxon>
        <taxon>Pezizomycotina</taxon>
        <taxon>Sordariomycetes</taxon>
        <taxon>Hypocreomycetidae</taxon>
        <taxon>Hypocreales</taxon>
        <taxon>Clavicipitaceae</taxon>
        <taxon>Clavicipitaceae incertae sedis</taxon>
        <taxon>'Torrubiella' clade</taxon>
    </lineage>
</organism>
<reference evidence="1 2" key="1">
    <citation type="journal article" date="2015" name="Genome Announc.">
        <title>Draft Genome Sequence and Gene Annotation of the Entomopathogenic Fungus Verticillium hemipterigenum.</title>
        <authorList>
            <person name="Horn F."/>
            <person name="Habel A."/>
            <person name="Scharf D.H."/>
            <person name="Dworschak J."/>
            <person name="Brakhage A.A."/>
            <person name="Guthke R."/>
            <person name="Hertweck C."/>
            <person name="Linde J."/>
        </authorList>
    </citation>
    <scope>NUCLEOTIDE SEQUENCE [LARGE SCALE GENOMIC DNA]</scope>
</reference>
<gene>
    <name evidence="1" type="ORF">VHEMI09987</name>
</gene>
<protein>
    <recommendedName>
        <fullName evidence="3">Branched-chain-amino-acid aminotransferase-like protein 2</fullName>
    </recommendedName>
</protein>
<dbReference type="OrthoDB" id="2405944at2759"/>
<dbReference type="PANTHER" id="PTHR48419">
    <property type="entry name" value="SULFOTRANSFERASE DOMAIN-CONTAINING PROTEIN"/>
    <property type="match status" value="1"/>
</dbReference>
<evidence type="ECO:0000313" key="2">
    <source>
        <dbReference type="Proteomes" id="UP000039046"/>
    </source>
</evidence>
<keyword evidence="2" id="KW-1185">Reference proteome</keyword>
<name>A0A0A1TRB3_9HYPO</name>
<dbReference type="AlphaFoldDB" id="A0A0A1TRB3"/>
<dbReference type="SUPFAM" id="SSF52540">
    <property type="entry name" value="P-loop containing nucleoside triphosphate hydrolases"/>
    <property type="match status" value="1"/>
</dbReference>
<evidence type="ECO:0000313" key="1">
    <source>
        <dbReference type="EMBL" id="CEJ94458.1"/>
    </source>
</evidence>
<proteinExistence type="predicted"/>
<dbReference type="HOGENOM" id="CLU_033907_0_0_1"/>
<accession>A0A0A1TRB3</accession>
<dbReference type="Gene3D" id="3.40.50.300">
    <property type="entry name" value="P-loop containing nucleotide triphosphate hydrolases"/>
    <property type="match status" value="1"/>
</dbReference>
<dbReference type="EMBL" id="CDHN01000007">
    <property type="protein sequence ID" value="CEJ94458.1"/>
    <property type="molecule type" value="Genomic_DNA"/>
</dbReference>
<dbReference type="Proteomes" id="UP000039046">
    <property type="component" value="Unassembled WGS sequence"/>
</dbReference>